<sequence>MPFVIIAAVIAIICVARYYHNKKERNKEITWQEVQKQTDTKRNTISIDTSENFSEGEDVPAREVHSRAEHKRKIANTPNRYVVIDLETTGLNPQYDFITEFGAVLVEGSEIVDTFEQLVKPKKRIPEEVEDLTGITNEMVSDAPSINIVLPKFLKFIGNDILVGHNIDFDSQFISAACQRFNLPYKNKVCDTLELSQQVFPKLENHKLSTLCRKLNVTNDSAHRALSDVLATQQIFEKLSEKATPKIHNHAKFTLKKNSYNVRYSAKTKAIRELQEMLLDITDDNILTDEEVMELKDWLDCNEEFCNIYPFDKLKRIIENALEDGILEQHELDEMLEVFNDICKPEFDKDVSSEELINLDGKVLVFTGECQLGDTSEITPIYEAMGATIRTSVSGKTDYLVVGAYGSPDWSYGNYGSEVLKARELQEAGKKVKIINETDFLPIIYSEATT</sequence>
<keyword evidence="1 3" id="KW-0540">Nuclease</keyword>
<dbReference type="PANTHER" id="PTHR30231:SF41">
    <property type="entry name" value="DNA POLYMERASE III SUBUNIT EPSILON"/>
    <property type="match status" value="1"/>
</dbReference>
<protein>
    <submittedName>
        <fullName evidence="3">Exonuclease domain-containing protein</fullName>
    </submittedName>
</protein>
<evidence type="ECO:0000313" key="4">
    <source>
        <dbReference type="Proteomes" id="UP001208131"/>
    </source>
</evidence>
<keyword evidence="4" id="KW-1185">Reference proteome</keyword>
<name>A0AAE3IKN9_9FIRM</name>
<dbReference type="EMBL" id="JAOQJZ010000021">
    <property type="protein sequence ID" value="MCU6706972.1"/>
    <property type="molecule type" value="Genomic_DNA"/>
</dbReference>
<evidence type="ECO:0000259" key="2">
    <source>
        <dbReference type="SMART" id="SM00479"/>
    </source>
</evidence>
<evidence type="ECO:0000313" key="3">
    <source>
        <dbReference type="EMBL" id="MCU6706972.1"/>
    </source>
</evidence>
<dbReference type="SUPFAM" id="SSF53098">
    <property type="entry name" value="Ribonuclease H-like"/>
    <property type="match status" value="1"/>
</dbReference>
<feature type="domain" description="Exonuclease" evidence="2">
    <location>
        <begin position="80"/>
        <end position="245"/>
    </location>
</feature>
<dbReference type="RefSeq" id="WP_267302003.1">
    <property type="nucleotide sequence ID" value="NZ_JAOQJZ010000021.1"/>
</dbReference>
<dbReference type="InterPro" id="IPR006054">
    <property type="entry name" value="DnaQ"/>
</dbReference>
<dbReference type="GO" id="GO:0008408">
    <property type="term" value="F:3'-5' exonuclease activity"/>
    <property type="evidence" value="ECO:0007669"/>
    <property type="project" value="TreeGrafter"/>
</dbReference>
<proteinExistence type="predicted"/>
<dbReference type="GO" id="GO:0003887">
    <property type="term" value="F:DNA-directed DNA polymerase activity"/>
    <property type="evidence" value="ECO:0007669"/>
    <property type="project" value="InterPro"/>
</dbReference>
<keyword evidence="1 3" id="KW-0378">Hydrolase</keyword>
<dbReference type="CDD" id="cd17748">
    <property type="entry name" value="BRCT_DNA_ligase_like"/>
    <property type="match status" value="1"/>
</dbReference>
<accession>A0AAE3IKN9</accession>
<dbReference type="InterPro" id="IPR036397">
    <property type="entry name" value="RNaseH_sf"/>
</dbReference>
<organism evidence="3 4">
    <name type="scientific">Hominimerdicola aceti</name>
    <dbReference type="NCBI Taxonomy" id="2981726"/>
    <lineage>
        <taxon>Bacteria</taxon>
        <taxon>Bacillati</taxon>
        <taxon>Bacillota</taxon>
        <taxon>Clostridia</taxon>
        <taxon>Eubacteriales</taxon>
        <taxon>Oscillospiraceae</taxon>
        <taxon>Hominimerdicola</taxon>
    </lineage>
</organism>
<gene>
    <name evidence="3" type="ORF">OCV57_13735</name>
</gene>
<dbReference type="Pfam" id="PF00929">
    <property type="entry name" value="RNase_T"/>
    <property type="match status" value="1"/>
</dbReference>
<dbReference type="FunFam" id="3.30.420.10:FF:000045">
    <property type="entry name" value="3'-5' exonuclease DinG"/>
    <property type="match status" value="1"/>
</dbReference>
<evidence type="ECO:0000256" key="1">
    <source>
        <dbReference type="ARBA" id="ARBA00022839"/>
    </source>
</evidence>
<dbReference type="Gene3D" id="3.30.420.10">
    <property type="entry name" value="Ribonuclease H-like superfamily/Ribonuclease H"/>
    <property type="match status" value="1"/>
</dbReference>
<dbReference type="SUPFAM" id="SSF52113">
    <property type="entry name" value="BRCT domain"/>
    <property type="match status" value="1"/>
</dbReference>
<dbReference type="Gene3D" id="3.40.50.10190">
    <property type="entry name" value="BRCT domain"/>
    <property type="match status" value="1"/>
</dbReference>
<dbReference type="Proteomes" id="UP001208131">
    <property type="component" value="Unassembled WGS sequence"/>
</dbReference>
<reference evidence="3 4" key="1">
    <citation type="journal article" date="2021" name="ISME Commun">
        <title>Automated analysis of genomic sequences facilitates high-throughput and comprehensive description of bacteria.</title>
        <authorList>
            <person name="Hitch T.C.A."/>
        </authorList>
    </citation>
    <scope>NUCLEOTIDE SEQUENCE [LARGE SCALE GENOMIC DNA]</scope>
    <source>
        <strain evidence="3 4">Sanger_31</strain>
    </source>
</reference>
<dbReference type="AlphaFoldDB" id="A0AAE3IKN9"/>
<dbReference type="NCBIfam" id="TIGR00573">
    <property type="entry name" value="dnaq"/>
    <property type="match status" value="1"/>
</dbReference>
<dbReference type="PANTHER" id="PTHR30231">
    <property type="entry name" value="DNA POLYMERASE III SUBUNIT EPSILON"/>
    <property type="match status" value="1"/>
</dbReference>
<dbReference type="CDD" id="cd06127">
    <property type="entry name" value="DEDDh"/>
    <property type="match status" value="1"/>
</dbReference>
<keyword evidence="1 3" id="KW-0269">Exonuclease</keyword>
<dbReference type="SMART" id="SM00479">
    <property type="entry name" value="EXOIII"/>
    <property type="match status" value="1"/>
</dbReference>
<dbReference type="InterPro" id="IPR036420">
    <property type="entry name" value="BRCT_dom_sf"/>
</dbReference>
<dbReference type="InterPro" id="IPR013520">
    <property type="entry name" value="Ribonucl_H"/>
</dbReference>
<dbReference type="GO" id="GO:0045004">
    <property type="term" value="P:DNA replication proofreading"/>
    <property type="evidence" value="ECO:0007669"/>
    <property type="project" value="TreeGrafter"/>
</dbReference>
<dbReference type="InterPro" id="IPR012337">
    <property type="entry name" value="RNaseH-like_sf"/>
</dbReference>
<dbReference type="GO" id="GO:0003677">
    <property type="term" value="F:DNA binding"/>
    <property type="evidence" value="ECO:0007669"/>
    <property type="project" value="InterPro"/>
</dbReference>
<dbReference type="GO" id="GO:0005829">
    <property type="term" value="C:cytosol"/>
    <property type="evidence" value="ECO:0007669"/>
    <property type="project" value="TreeGrafter"/>
</dbReference>
<comment type="caution">
    <text evidence="3">The sequence shown here is derived from an EMBL/GenBank/DDBJ whole genome shotgun (WGS) entry which is preliminary data.</text>
</comment>